<dbReference type="Gene3D" id="1.10.472.130">
    <property type="match status" value="1"/>
</dbReference>
<dbReference type="GO" id="GO:0046872">
    <property type="term" value="F:metal ion binding"/>
    <property type="evidence" value="ECO:0007669"/>
    <property type="project" value="UniProtKB-KW"/>
</dbReference>
<feature type="coiled-coil region" evidence="21">
    <location>
        <begin position="218"/>
        <end position="245"/>
    </location>
</feature>
<dbReference type="Pfam" id="PF08393">
    <property type="entry name" value="DHC_N2"/>
    <property type="match status" value="1"/>
</dbReference>
<keyword evidence="12" id="KW-0067">ATP-binding</keyword>
<organism evidence="28 29">
    <name type="scientific">Symbiodinium microadriaticum</name>
    <name type="common">Dinoflagellate</name>
    <name type="synonym">Zooxanthella microadriatica</name>
    <dbReference type="NCBI Taxonomy" id="2951"/>
    <lineage>
        <taxon>Eukaryota</taxon>
        <taxon>Sar</taxon>
        <taxon>Alveolata</taxon>
        <taxon>Dinophyceae</taxon>
        <taxon>Suessiales</taxon>
        <taxon>Symbiodiniaceae</taxon>
        <taxon>Symbiodinium</taxon>
    </lineage>
</organism>
<dbReference type="GO" id="GO:0005874">
    <property type="term" value="C:microtubule"/>
    <property type="evidence" value="ECO:0007669"/>
    <property type="project" value="UniProtKB-KW"/>
</dbReference>
<dbReference type="Pfam" id="PF12774">
    <property type="entry name" value="AAA_6"/>
    <property type="match status" value="2"/>
</dbReference>
<protein>
    <submittedName>
        <fullName evidence="28">Dynein heavy chain 7, axonemal</fullName>
    </submittedName>
</protein>
<keyword evidence="19" id="KW-0206">Cytoskeleton</keyword>
<dbReference type="Gene3D" id="6.10.110.10">
    <property type="match status" value="1"/>
</dbReference>
<dbReference type="InterPro" id="IPR042228">
    <property type="entry name" value="Dynein_linker_3"/>
</dbReference>
<evidence type="ECO:0000259" key="22">
    <source>
        <dbReference type="Pfam" id="PF00884"/>
    </source>
</evidence>
<evidence type="ECO:0000256" key="17">
    <source>
        <dbReference type="ARBA" id="ARBA00023136"/>
    </source>
</evidence>
<dbReference type="OrthoDB" id="96314at2759"/>
<dbReference type="Proteomes" id="UP000186817">
    <property type="component" value="Unassembled WGS sequence"/>
</dbReference>
<evidence type="ECO:0000256" key="8">
    <source>
        <dbReference type="ARBA" id="ARBA00022701"/>
    </source>
</evidence>
<keyword evidence="20" id="KW-0966">Cell projection</keyword>
<dbReference type="GO" id="GO:0007018">
    <property type="term" value="P:microtubule-based movement"/>
    <property type="evidence" value="ECO:0007669"/>
    <property type="project" value="InterPro"/>
</dbReference>
<dbReference type="Gene3D" id="3.40.50.300">
    <property type="entry name" value="P-loop containing nucleotide triphosphate hydrolases"/>
    <property type="match status" value="4"/>
</dbReference>
<keyword evidence="11" id="KW-0547">Nucleotide-binding</keyword>
<dbReference type="InterPro" id="IPR017850">
    <property type="entry name" value="Alkaline_phosphatase_core_sf"/>
</dbReference>
<dbReference type="Gene3D" id="1.10.8.710">
    <property type="match status" value="2"/>
</dbReference>
<dbReference type="InterPro" id="IPR009311">
    <property type="entry name" value="IFI6/IFI27-like"/>
</dbReference>
<dbReference type="InterPro" id="IPR026983">
    <property type="entry name" value="DHC"/>
</dbReference>
<keyword evidence="17" id="KW-0472">Membrane</keyword>
<dbReference type="InterPro" id="IPR041589">
    <property type="entry name" value="DNAH3_AAA_lid_1"/>
</dbReference>
<evidence type="ECO:0000256" key="13">
    <source>
        <dbReference type="ARBA" id="ARBA00022989"/>
    </source>
</evidence>
<dbReference type="SUPFAM" id="SSF53649">
    <property type="entry name" value="Alkaline phosphatase-like"/>
    <property type="match status" value="1"/>
</dbReference>
<keyword evidence="13" id="KW-1133">Transmembrane helix</keyword>
<accession>A0A1Q9EKW5</accession>
<dbReference type="GO" id="GO:0019752">
    <property type="term" value="P:carboxylic acid metabolic process"/>
    <property type="evidence" value="ECO:0007669"/>
    <property type="project" value="UniProtKB-ARBA"/>
</dbReference>
<dbReference type="Gene3D" id="4.10.520.10">
    <property type="entry name" value="IHF-like DNA-binding proteins"/>
    <property type="match status" value="1"/>
</dbReference>
<dbReference type="InterPro" id="IPR038213">
    <property type="entry name" value="IFI6/IFI27-like_sf"/>
</dbReference>
<dbReference type="InterPro" id="IPR000917">
    <property type="entry name" value="Sulfatase_N"/>
</dbReference>
<dbReference type="FunFam" id="1.10.287.2620:FF:000002">
    <property type="entry name" value="Dynein heavy chain 2, axonemal"/>
    <property type="match status" value="1"/>
</dbReference>
<feature type="domain" description="Fumarylacetoacetase-like C-terminal" evidence="23">
    <location>
        <begin position="2743"/>
        <end position="2950"/>
    </location>
</feature>
<evidence type="ECO:0000256" key="21">
    <source>
        <dbReference type="SAM" id="Coils"/>
    </source>
</evidence>
<feature type="domain" description="Dynein heavy chain hydrolytic ATP-binding dynein motor region" evidence="25">
    <location>
        <begin position="1240"/>
        <end position="1361"/>
    </location>
</feature>
<dbReference type="Gene3D" id="3.20.180.20">
    <property type="entry name" value="Dynein heavy chain, N-terminal domain 2"/>
    <property type="match status" value="1"/>
</dbReference>
<comment type="similarity">
    <text evidence="3">Belongs to the IFI6/IFI27 family.</text>
</comment>
<keyword evidence="16" id="KW-0969">Cilium</keyword>
<evidence type="ECO:0000256" key="20">
    <source>
        <dbReference type="ARBA" id="ARBA00023273"/>
    </source>
</evidence>
<evidence type="ECO:0000256" key="9">
    <source>
        <dbReference type="ARBA" id="ARBA00022723"/>
    </source>
</evidence>
<name>A0A1Q9EKW5_SYMMI</name>
<keyword evidence="8" id="KW-0493">Microtubule</keyword>
<evidence type="ECO:0000256" key="10">
    <source>
        <dbReference type="ARBA" id="ARBA00022737"/>
    </source>
</evidence>
<dbReference type="InterPro" id="IPR013602">
    <property type="entry name" value="Dynein_heavy_linker"/>
</dbReference>
<evidence type="ECO:0000256" key="14">
    <source>
        <dbReference type="ARBA" id="ARBA00023017"/>
    </source>
</evidence>
<comment type="subcellular location">
    <subcellularLocation>
        <location evidence="2">Cytoplasm</location>
        <location evidence="2">Cytoskeleton</location>
        <location evidence="2">Cilium axoneme</location>
    </subcellularLocation>
    <subcellularLocation>
        <location evidence="1">Membrane</location>
        <topology evidence="1">Multi-pass membrane protein</topology>
    </subcellularLocation>
</comment>
<evidence type="ECO:0000256" key="3">
    <source>
        <dbReference type="ARBA" id="ARBA00007262"/>
    </source>
</evidence>
<comment type="caution">
    <text evidence="28">The sequence shown here is derived from an EMBL/GenBank/DDBJ whole genome shotgun (WGS) entry which is preliminary data.</text>
</comment>
<evidence type="ECO:0000313" key="29">
    <source>
        <dbReference type="Proteomes" id="UP000186817"/>
    </source>
</evidence>
<feature type="domain" description="Dynein heavy chain linker" evidence="24">
    <location>
        <begin position="259"/>
        <end position="667"/>
    </location>
</feature>
<dbReference type="Pfam" id="PF17852">
    <property type="entry name" value="Dynein_AAA_lid"/>
    <property type="match status" value="1"/>
</dbReference>
<feature type="domain" description="Dynein heavy chain hydrolytic ATP-binding dynein motor region" evidence="25">
    <location>
        <begin position="806"/>
        <end position="1031"/>
    </location>
</feature>
<dbReference type="Pfam" id="PF01557">
    <property type="entry name" value="FAA_hydrolase"/>
    <property type="match status" value="1"/>
</dbReference>
<dbReference type="Gene3D" id="1.10.287.2620">
    <property type="match status" value="1"/>
</dbReference>
<feature type="domain" description="Dynein heavy chain 3 AAA+ lid" evidence="27">
    <location>
        <begin position="2625"/>
        <end position="2715"/>
    </location>
</feature>
<dbReference type="InterPro" id="IPR043157">
    <property type="entry name" value="Dynein_AAA1S"/>
</dbReference>
<dbReference type="FunFam" id="3.20.180.20:FF:000003">
    <property type="entry name" value="Dynein heavy chain 12, axonemal"/>
    <property type="match status" value="1"/>
</dbReference>
<evidence type="ECO:0000256" key="1">
    <source>
        <dbReference type="ARBA" id="ARBA00004141"/>
    </source>
</evidence>
<dbReference type="FunFam" id="1.20.58.1120:FF:000007">
    <property type="entry name" value="Dynein heavy chain 4"/>
    <property type="match status" value="1"/>
</dbReference>
<dbReference type="Pfam" id="PF06140">
    <property type="entry name" value="Ifi-6-16"/>
    <property type="match status" value="1"/>
</dbReference>
<dbReference type="SUPFAM" id="SSF52540">
    <property type="entry name" value="P-loop containing nucleoside triphosphate hydrolases"/>
    <property type="match status" value="4"/>
</dbReference>
<evidence type="ECO:0000256" key="11">
    <source>
        <dbReference type="ARBA" id="ARBA00022741"/>
    </source>
</evidence>
<dbReference type="InterPro" id="IPR010992">
    <property type="entry name" value="IHF-like_DNA-bd_dom_sf"/>
</dbReference>
<keyword evidence="29" id="KW-1185">Reference proteome</keyword>
<dbReference type="CDD" id="cd13834">
    <property type="entry name" value="HU_like"/>
    <property type="match status" value="1"/>
</dbReference>
<keyword evidence="10" id="KW-0677">Repeat</keyword>
<dbReference type="InterPro" id="IPR036663">
    <property type="entry name" value="Fumarylacetoacetase_C_sf"/>
</dbReference>
<dbReference type="FunFam" id="3.90.850.10:FF:000003">
    <property type="entry name" value="Fumarylacetoacetate hydrolase domain-containing 1"/>
    <property type="match status" value="1"/>
</dbReference>
<keyword evidence="14" id="KW-0243">Dynein</keyword>
<keyword evidence="7" id="KW-0812">Transmembrane</keyword>
<evidence type="ECO:0000256" key="16">
    <source>
        <dbReference type="ARBA" id="ARBA00023069"/>
    </source>
</evidence>
<evidence type="ECO:0000256" key="15">
    <source>
        <dbReference type="ARBA" id="ARBA00023054"/>
    </source>
</evidence>
<dbReference type="Pfam" id="PF12775">
    <property type="entry name" value="AAA_7"/>
    <property type="match status" value="2"/>
</dbReference>
<dbReference type="GO" id="GO:0030286">
    <property type="term" value="C:dynein complex"/>
    <property type="evidence" value="ECO:0007669"/>
    <property type="project" value="UniProtKB-KW"/>
</dbReference>
<keyword evidence="15 21" id="KW-0175">Coiled coil</keyword>
<sequence length="2962" mass="328189">MCRWVADASDAETKAIVDTAVWIQSIDSKMMTKEQALRTERDSIENKFKKGAISIRRLRCSSFQKAFLEHPTNLEDMAPAMKSAMKSKAMKTIAKAMTKAQLADQLATKSELKKKDVLSVLQNLSEIGASEVTTTGKFVLPGLCMIKTRQKPATKGGTRMMFGKEVQVKAQKVGPLVAMDLGSLCILLPQERQDFENDLLGHMSAVNKFKDNGNLKEVDNYAIKIDWLKEELQKCQNTAEQYRAKEVMLGWDPSEFEKLTEAIEKLHPYDDLWELAKRFTNEEKKWMRGPLFQLEPEAVDALAGSLAKRAMKLQGFFETNSLPIPAGVAKKLKKDLDAFKQHLPLIHALCNPGLRQRHWDEISEVVGFTMERDAAFTLSRVVDMDVGTHMNALQEISDSASREYGLEKTLESIYEQWQPVNFELKPWKDTETYIVAGTTVDEMQSLMDDHIIKVQTMKGSPYAKAFMDKITSLESWLLQTQEIMDIWQKVQGVWLYLEPIFSSGDIVKQMPTEAGIFKQVDMDWRTTMAAALEAGKAMEATKAPGLLELLQRCNANLDTVQKGLNDYLETKRKAFPRFFFLSNDNLLEILSETKDPTRVNPHMKKAFEGIQSLEFQSADQRITAMMSSEKESVPLVDAVDPHAASGNVEKWLVQVEAAMIQTIRHVCLSSEKDYMERKFTDWLRQWPGQAVIAIFSLFWTREVEEGLREHGNDGILQVAEKLKGTLGDIIDLVRNDIPALTRCTLEALIVIFVHNKDTVEELCKMGTSMVDDFDWLVQLRYYIEENPEKPEQLDLFVRITNSHLGYAYEYLGNSSRLIVTPLTDRCYRTCCGALHLLYGAAPEGPAGTGKTETVKDLAKALARFCVVFNCSDELDYLAMAKFFKGLAASGGWACFDEFNRIDAEVLSVIAQQILCIQNAIREKKTTFIFEGTELPIIWTCNCFITMNPGYAGRAELPDNLKALFRTVAMMVPDYAMIAEIKLYSYGYEDSRSLAQKIVTTYKLCSEQLSSQKHYDYGMRAVFAVLVQAGRYLEERVSSYNGGCGDNAFPCDADTNGLSGCCCDDGYLANQSGHCQPCKVSIPWKCAAAMIAGAGVSVASAPAILAMAGFTSAGIAGGSLAALWQSHMAAVSGGSLFAWLQSISMAGLGTTGSLGLGGAAGAAAMGFCQAVDRLCDGCIDHSAMECASSDSVESSLIPLYRFLEDQGLGSAAKDIVKSSGAQSLEDLIELDTEAVSQITREAGLTAVLASKLRKALKVLLKRNNPGETNESVLMLQSVNDVNLAKFLDFDVPLYNGITRDLFPGVNLPKPDYSMMVGKLTLNLDSTHCQAHPYFIDKIIQFYECHLVRHSVMLVGMPFSGKTTALKTLQKALTDLAQEGLMHAGCVVHQARLNPKSIPARDLYGCFEEVSREWVDGIVAVLFREFARNQTEERKWLVFDGPVDAVWIENMNTVMDENKKLCLNSGEIIAMSPNMRTIIEPMDVEVASPATISRNGMVEDWIGCDPHPTKMELRCSALVAIAVQMLITKAAICGNWNETQCPSMNDGGCSCYWNSTTCAKNNSDCSGVGITSVSDNCTLTGGEVVTDGWSGNDTGTNWCNSCNCGQGTLACTLIGCIDPNDNCTLTGGEVVTDGWSGKDTGTNWCNSCSCGQGMLACTEIGCIDPDANGTLQTSHAGRSELLISAVRGIAFHVTYGVFFEPHLMGYQHLIDKTLKGSLPQEMEEAERTALSSMIDFLVPALVSHVQKQCRTVSPVQEQNLVQSFLVLLTTHLESGYKDPNMSRDAVDGKAIVAMVDCYAIWCAIWSFGAVCETSSRSSFSQFLRKLLTGQVENNKPHKKLQPNLPDRGSVFDYIVDLKQPGWTTWMDTVEAQTIPNSAQVQNIIVQTVDNVRYRYILEHCIKHRIKLLFCGPTGTGKTVYMQQALMAMPKETHMSIQIGFSAQTKCSQTQDLVDAKLERRRKGIYGPPMGRMCVVMVDDLNMPVKEKYGAMPPIEILRQSMAVLAMGDGRRSKPNLVLILLDDQDQVLGGMDPYPNIQRLLGKGGANFTNFFVNTPVCCPSRAELMGGRYGHNNLVGDLRSSGGSKGCMWANVTGSYFVQNQLGSYLSKLGYTNGLFGKYMNSPACSCPVEAGCRQLPKGDQAVPPGWDRWFALCKMGKYFSNSYNDDGQEVSTGDAPQDYMTSVIGNRTIEWLHEVAGAGRPFFAYVAPHAPHIADAQFPYITQAAPWHAGAAGHAKAPRTPNWNVPNAGAHPLISSQPKMDDLTVNWSDSLYRSRMESMLSVDDLVAEVFHVLDSKGVLDNTVVLLTSDHGYALGQQARPSGKFNVYDNDIRVPMLLRGPGIQPGACVDAVSGIVDIAPTLVELAGGDPDIMELDGRSLVPLLGNRSPAKWRKMYPVEYWSLGNVNRGFPQSPQCNPSEGADCKKSWCTCHYHRVDGENNTYLAARYVAEDGDFLLANFYADRTPSGDLPRIFHELNPVFTEFYDLKADPWQMNNLYPQVEAERPSLLRRLRRVLFAMNRCSGRSCREADVEDATAYGPTGGWYDRKDATHPFRSIIDVLYFAAMGPPGGGRNFITPRIIGHMYLVGFPLLDDDNMMQIFNTILEWKFRTDNYPADVAGLSKKMVQATLEIYKNTSNELRPTPMKVHYTFNLRDFSKVISGVLLLKKNECEGPDRHVRLWAHEILRVFGDRLIDDNDREWMLLQLREQTKKNFQDALFQRQMFLGCLLVFVAMATNFWATGRKIVAVGKNYQKHIEEMAQIGSKKDEKFLSEAPKVPVLFLKPTSSYLPMGSGPIRLPRNIGPVHHEVELGIVIGQKCKRVKESEALGVVAGYCLALDLTARDLQLAAKEKGMPWSVPKGYDHFTPVGGFIDKSLVKDPQNLELYCQVNGVERQRGNTKDMVFNIPSLISHISAIFTLECGDVILTGTPDGVGPIEAGDKVVAGISDLPEAGLQFDVEMDDE</sequence>
<dbReference type="InterPro" id="IPR042222">
    <property type="entry name" value="Dynein_2_N"/>
</dbReference>
<dbReference type="Gene3D" id="1.20.140.100">
    <property type="entry name" value="Dynein heavy chain, N-terminal domain 2"/>
    <property type="match status" value="1"/>
</dbReference>
<dbReference type="InterPro" id="IPR035699">
    <property type="entry name" value="AAA_6"/>
</dbReference>
<dbReference type="SUPFAM" id="SSF56529">
    <property type="entry name" value="FAH"/>
    <property type="match status" value="1"/>
</dbReference>
<dbReference type="FunFam" id="3.40.50.300:FF:000044">
    <property type="entry name" value="Dynein heavy chain 5, axonemal"/>
    <property type="match status" value="1"/>
</dbReference>
<evidence type="ECO:0000259" key="27">
    <source>
        <dbReference type="Pfam" id="PF17857"/>
    </source>
</evidence>
<proteinExistence type="inferred from homology"/>
<comment type="similarity">
    <text evidence="4">Belongs to the dynein heavy chain family.</text>
</comment>
<dbReference type="SUPFAM" id="SSF47729">
    <property type="entry name" value="IHF-like DNA-binding proteins"/>
    <property type="match status" value="1"/>
</dbReference>
<evidence type="ECO:0000256" key="4">
    <source>
        <dbReference type="ARBA" id="ARBA00008887"/>
    </source>
</evidence>
<dbReference type="InterPro" id="IPR027417">
    <property type="entry name" value="P-loop_NTPase"/>
</dbReference>
<reference evidence="28 29" key="1">
    <citation type="submission" date="2016-02" db="EMBL/GenBank/DDBJ databases">
        <title>Genome analysis of coral dinoflagellate symbionts highlights evolutionary adaptations to a symbiotic lifestyle.</title>
        <authorList>
            <person name="Aranda M."/>
            <person name="Li Y."/>
            <person name="Liew Y.J."/>
            <person name="Baumgarten S."/>
            <person name="Simakov O."/>
            <person name="Wilson M."/>
            <person name="Piel J."/>
            <person name="Ashoor H."/>
            <person name="Bougouffa S."/>
            <person name="Bajic V.B."/>
            <person name="Ryu T."/>
            <person name="Ravasi T."/>
            <person name="Bayer T."/>
            <person name="Micklem G."/>
            <person name="Kim H."/>
            <person name="Bhak J."/>
            <person name="Lajeunesse T.C."/>
            <person name="Voolstra C.R."/>
        </authorList>
    </citation>
    <scope>NUCLEOTIDE SEQUENCE [LARGE SCALE GENOMIC DNA]</scope>
    <source>
        <strain evidence="28 29">CCMP2467</strain>
    </source>
</reference>
<dbReference type="GO" id="GO:0016020">
    <property type="term" value="C:membrane"/>
    <property type="evidence" value="ECO:0007669"/>
    <property type="project" value="UniProtKB-SubCell"/>
</dbReference>
<evidence type="ECO:0000259" key="23">
    <source>
        <dbReference type="Pfam" id="PF01557"/>
    </source>
</evidence>
<dbReference type="GO" id="GO:0051959">
    <property type="term" value="F:dynein light intermediate chain binding"/>
    <property type="evidence" value="ECO:0007669"/>
    <property type="project" value="InterPro"/>
</dbReference>
<dbReference type="FunFam" id="1.20.140.100:FF:000004">
    <property type="entry name" value="Dynein axonemal heavy chain 6"/>
    <property type="match status" value="1"/>
</dbReference>
<dbReference type="PANTHER" id="PTHR45703">
    <property type="entry name" value="DYNEIN HEAVY CHAIN"/>
    <property type="match status" value="1"/>
</dbReference>
<keyword evidence="9" id="KW-0479">Metal-binding</keyword>
<keyword evidence="6" id="KW-0963">Cytoplasm</keyword>
<evidence type="ECO:0000259" key="26">
    <source>
        <dbReference type="Pfam" id="PF17852"/>
    </source>
</evidence>
<evidence type="ECO:0000259" key="25">
    <source>
        <dbReference type="Pfam" id="PF12774"/>
    </source>
</evidence>
<dbReference type="Gene3D" id="3.90.850.10">
    <property type="entry name" value="Fumarylacetoacetase-like, C-terminal domain"/>
    <property type="match status" value="1"/>
</dbReference>
<evidence type="ECO:0000256" key="6">
    <source>
        <dbReference type="ARBA" id="ARBA00022490"/>
    </source>
</evidence>
<comment type="similarity">
    <text evidence="5">Belongs to the FAH family.</text>
</comment>
<evidence type="ECO:0000256" key="7">
    <source>
        <dbReference type="ARBA" id="ARBA00022692"/>
    </source>
</evidence>
<dbReference type="GO" id="GO:0005524">
    <property type="term" value="F:ATP binding"/>
    <property type="evidence" value="ECO:0007669"/>
    <property type="project" value="UniProtKB-KW"/>
</dbReference>
<dbReference type="InterPro" id="IPR000119">
    <property type="entry name" value="Hist_DNA-bd"/>
</dbReference>
<dbReference type="GO" id="GO:0045505">
    <property type="term" value="F:dynein intermediate chain binding"/>
    <property type="evidence" value="ECO:0007669"/>
    <property type="project" value="InterPro"/>
</dbReference>
<dbReference type="GO" id="GO:0030527">
    <property type="term" value="F:structural constituent of chromatin"/>
    <property type="evidence" value="ECO:0007669"/>
    <property type="project" value="InterPro"/>
</dbReference>
<evidence type="ECO:0000256" key="18">
    <source>
        <dbReference type="ARBA" id="ARBA00023175"/>
    </source>
</evidence>
<keyword evidence="18" id="KW-0505">Motor protein</keyword>
<dbReference type="GO" id="GO:0003677">
    <property type="term" value="F:DNA binding"/>
    <property type="evidence" value="ECO:0007669"/>
    <property type="project" value="InterPro"/>
</dbReference>
<dbReference type="Gene3D" id="3.40.720.10">
    <property type="entry name" value="Alkaline Phosphatase, subunit A"/>
    <property type="match status" value="1"/>
</dbReference>
<dbReference type="GO" id="GO:0005930">
    <property type="term" value="C:axoneme"/>
    <property type="evidence" value="ECO:0007669"/>
    <property type="project" value="UniProtKB-SubCell"/>
</dbReference>
<dbReference type="GO" id="GO:0003824">
    <property type="term" value="F:catalytic activity"/>
    <property type="evidence" value="ECO:0007669"/>
    <property type="project" value="InterPro"/>
</dbReference>
<gene>
    <name evidence="28" type="primary">DNAH7</name>
    <name evidence="28" type="ORF">AK812_SmicGene8398</name>
</gene>
<feature type="domain" description="Sulfatase N-terminal" evidence="22">
    <location>
        <begin position="2012"/>
        <end position="2366"/>
    </location>
</feature>
<evidence type="ECO:0000256" key="5">
    <source>
        <dbReference type="ARBA" id="ARBA00010211"/>
    </source>
</evidence>
<evidence type="ECO:0000256" key="2">
    <source>
        <dbReference type="ARBA" id="ARBA00004430"/>
    </source>
</evidence>
<dbReference type="Gene3D" id="1.20.920.30">
    <property type="match status" value="1"/>
</dbReference>
<dbReference type="Pfam" id="PF00884">
    <property type="entry name" value="Sulfatase"/>
    <property type="match status" value="1"/>
</dbReference>
<dbReference type="CDD" id="cd16147">
    <property type="entry name" value="G6S"/>
    <property type="match status" value="1"/>
</dbReference>
<dbReference type="Pfam" id="PF17857">
    <property type="entry name" value="AAA_lid_1"/>
    <property type="match status" value="1"/>
</dbReference>
<dbReference type="FunFam" id="1.20.920.30:FF:000002">
    <property type="entry name" value="Dynein axonemal heavy chain 3"/>
    <property type="match status" value="1"/>
</dbReference>
<dbReference type="Pfam" id="PF00216">
    <property type="entry name" value="Bac_DNA_binding"/>
    <property type="match status" value="1"/>
</dbReference>
<dbReference type="EMBL" id="LSRX01000124">
    <property type="protein sequence ID" value="OLQ08093.1"/>
    <property type="molecule type" value="Genomic_DNA"/>
</dbReference>
<evidence type="ECO:0000256" key="12">
    <source>
        <dbReference type="ARBA" id="ARBA00022840"/>
    </source>
</evidence>
<dbReference type="InterPro" id="IPR041466">
    <property type="entry name" value="Dynein_AAA5_ext"/>
</dbReference>
<evidence type="ECO:0000313" key="28">
    <source>
        <dbReference type="EMBL" id="OLQ08093.1"/>
    </source>
</evidence>
<dbReference type="PANTHER" id="PTHR45703:SF1">
    <property type="entry name" value="DYNEINS HEAVY CHAIN"/>
    <property type="match status" value="1"/>
</dbReference>
<evidence type="ECO:0000259" key="24">
    <source>
        <dbReference type="Pfam" id="PF08393"/>
    </source>
</evidence>
<feature type="domain" description="Dynein heavy chain AAA 5 extension" evidence="26">
    <location>
        <begin position="1728"/>
        <end position="1865"/>
    </location>
</feature>
<dbReference type="Gene3D" id="1.20.58.1120">
    <property type="match status" value="1"/>
</dbReference>
<dbReference type="InterPro" id="IPR011234">
    <property type="entry name" value="Fumarylacetoacetase-like_C"/>
</dbReference>
<evidence type="ECO:0000256" key="19">
    <source>
        <dbReference type="ARBA" id="ARBA00023212"/>
    </source>
</evidence>